<keyword evidence="2" id="KW-1003">Cell membrane</keyword>
<dbReference type="PRINTS" id="PR00248">
    <property type="entry name" value="GPCRMGR"/>
</dbReference>
<evidence type="ECO:0000256" key="11">
    <source>
        <dbReference type="SAM" id="SignalP"/>
    </source>
</evidence>
<evidence type="ECO:0000256" key="6">
    <source>
        <dbReference type="ARBA" id="ARBA00023040"/>
    </source>
</evidence>
<dbReference type="FunFam" id="3.40.50.2300:FF:000016">
    <property type="entry name" value="Taste 1 receptor member 2"/>
    <property type="match status" value="1"/>
</dbReference>
<reference evidence="13 14" key="1">
    <citation type="journal article" date="2018" name="Nat. Ecol. Evol.">
        <title>Shark genomes provide insights into elasmobranch evolution and the origin of vertebrates.</title>
        <authorList>
            <person name="Hara Y"/>
            <person name="Yamaguchi K"/>
            <person name="Onimaru K"/>
            <person name="Kadota M"/>
            <person name="Koyanagi M"/>
            <person name="Keeley SD"/>
            <person name="Tatsumi K"/>
            <person name="Tanaka K"/>
            <person name="Motone F"/>
            <person name="Kageyama Y"/>
            <person name="Nozu R"/>
            <person name="Adachi N"/>
            <person name="Nishimura O"/>
            <person name="Nakagawa R"/>
            <person name="Tanegashima C"/>
            <person name="Kiyatake I"/>
            <person name="Matsumoto R"/>
            <person name="Murakumo K"/>
            <person name="Nishida K"/>
            <person name="Terakita A"/>
            <person name="Kuratani S"/>
            <person name="Sato K"/>
            <person name="Hyodo S Kuraku.S."/>
        </authorList>
    </citation>
    <scope>NUCLEOTIDE SEQUENCE [LARGE SCALE GENOMIC DNA]</scope>
</reference>
<dbReference type="PANTHER" id="PTHR24061">
    <property type="entry name" value="CALCIUM-SENSING RECEPTOR-RELATED"/>
    <property type="match status" value="1"/>
</dbReference>
<dbReference type="InterPro" id="IPR001828">
    <property type="entry name" value="ANF_lig-bd_rcpt"/>
</dbReference>
<dbReference type="SUPFAM" id="SSF53822">
    <property type="entry name" value="Periplasmic binding protein-like I"/>
    <property type="match status" value="1"/>
</dbReference>
<dbReference type="OrthoDB" id="5984008at2759"/>
<keyword evidence="8" id="KW-0675">Receptor</keyword>
<evidence type="ECO:0000313" key="13">
    <source>
        <dbReference type="EMBL" id="GCC32281.1"/>
    </source>
</evidence>
<sequence>MALFLIFLLLAAVPTRGTQGTLCKRRAKHSLPALSEDGDIILGGIFTVHLEAIQNLPSFTIKPPESECRNFHLSSFRLMLTMIYAIEEINRNKNLLPNTTLGYKIYDDCSSSAVASKAALALVTSEEQRMNFTQCEASNVAAIVGCDISTSSIVAARVIGPLGIPMVSYYSTCSCLSDKQEYPTFFRTIPSDNYQSKLLAELVKTFGWKWIGTIRSNIDYGNFGMQAFVEQVRKTGVCIAYSESFYRTDPAEKISKIVQVIKQATTKVVVAFVDTGDMRVLLQEIWRQNVTGIQWIGSEGWVTEQLLPSEESARFLTGTIGVATPRTEIAELRDYLLKVHPSKFGGSILVKEFWEKVFACNLTKHSSVALRMRQCTGMQQLDGLENAYLPAIMDGSSYHVYKAVYAVAHALDDMLNCEEGYGPFRNNTCAHISNFEPWQVRKRVHFILIRSL</sequence>
<evidence type="ECO:0000256" key="9">
    <source>
        <dbReference type="ARBA" id="ARBA00023180"/>
    </source>
</evidence>
<keyword evidence="6" id="KW-0297">G-protein coupled receptor</keyword>
<accession>A0A401SPG9</accession>
<dbReference type="InterPro" id="IPR028082">
    <property type="entry name" value="Peripla_BP_I"/>
</dbReference>
<feature type="signal peptide" evidence="11">
    <location>
        <begin position="1"/>
        <end position="17"/>
    </location>
</feature>
<dbReference type="GO" id="GO:0004930">
    <property type="term" value="F:G protein-coupled receptor activity"/>
    <property type="evidence" value="ECO:0007669"/>
    <property type="project" value="UniProtKB-KW"/>
</dbReference>
<keyword evidence="3" id="KW-0812">Transmembrane</keyword>
<keyword evidence="14" id="KW-1185">Reference proteome</keyword>
<gene>
    <name evidence="13" type="ORF">chiPu_0010742</name>
</gene>
<evidence type="ECO:0000256" key="8">
    <source>
        <dbReference type="ARBA" id="ARBA00023170"/>
    </source>
</evidence>
<feature type="chain" id="PRO_5019300540" description="Receptor ligand binding region domain-containing protein" evidence="11">
    <location>
        <begin position="18"/>
        <end position="452"/>
    </location>
</feature>
<organism evidence="13 14">
    <name type="scientific">Chiloscyllium punctatum</name>
    <name type="common">Brownbanded bambooshark</name>
    <name type="synonym">Hemiscyllium punctatum</name>
    <dbReference type="NCBI Taxonomy" id="137246"/>
    <lineage>
        <taxon>Eukaryota</taxon>
        <taxon>Metazoa</taxon>
        <taxon>Chordata</taxon>
        <taxon>Craniata</taxon>
        <taxon>Vertebrata</taxon>
        <taxon>Chondrichthyes</taxon>
        <taxon>Elasmobranchii</taxon>
        <taxon>Galeomorphii</taxon>
        <taxon>Galeoidea</taxon>
        <taxon>Orectolobiformes</taxon>
        <taxon>Hemiscylliidae</taxon>
        <taxon>Chiloscyllium</taxon>
    </lineage>
</organism>
<dbReference type="STRING" id="137246.A0A401SPG9"/>
<dbReference type="OMA" id="MTRANIY"/>
<dbReference type="InterPro" id="IPR000337">
    <property type="entry name" value="GPCR_3"/>
</dbReference>
<evidence type="ECO:0000256" key="4">
    <source>
        <dbReference type="ARBA" id="ARBA00022729"/>
    </source>
</evidence>
<feature type="domain" description="Receptor ligand binding region" evidence="12">
    <location>
        <begin position="79"/>
        <end position="439"/>
    </location>
</feature>
<comment type="caution">
    <text evidence="13">The sequence shown here is derived from an EMBL/GenBank/DDBJ whole genome shotgun (WGS) entry which is preliminary data.</text>
</comment>
<dbReference type="Pfam" id="PF01094">
    <property type="entry name" value="ANF_receptor"/>
    <property type="match status" value="1"/>
</dbReference>
<evidence type="ECO:0000259" key="12">
    <source>
        <dbReference type="Pfam" id="PF01094"/>
    </source>
</evidence>
<dbReference type="PRINTS" id="PR00592">
    <property type="entry name" value="CASENSINGR"/>
</dbReference>
<dbReference type="Proteomes" id="UP000287033">
    <property type="component" value="Unassembled WGS sequence"/>
</dbReference>
<evidence type="ECO:0000256" key="3">
    <source>
        <dbReference type="ARBA" id="ARBA00022692"/>
    </source>
</evidence>
<name>A0A401SPG9_CHIPU</name>
<keyword evidence="10" id="KW-0807">Transducer</keyword>
<keyword evidence="7" id="KW-0472">Membrane</keyword>
<proteinExistence type="predicted"/>
<dbReference type="GO" id="GO:0005886">
    <property type="term" value="C:plasma membrane"/>
    <property type="evidence" value="ECO:0007669"/>
    <property type="project" value="UniProtKB-SubCell"/>
</dbReference>
<dbReference type="AlphaFoldDB" id="A0A401SPG9"/>
<keyword evidence="5" id="KW-1133">Transmembrane helix</keyword>
<evidence type="ECO:0000256" key="5">
    <source>
        <dbReference type="ARBA" id="ARBA00022989"/>
    </source>
</evidence>
<dbReference type="PANTHER" id="PTHR24061:SF528">
    <property type="entry name" value="C-FAMILY ODORANT RECEPTOR OLFCD2-RELATED"/>
    <property type="match status" value="1"/>
</dbReference>
<dbReference type="Gene3D" id="3.40.50.2300">
    <property type="match status" value="2"/>
</dbReference>
<keyword evidence="9" id="KW-0325">Glycoprotein</keyword>
<evidence type="ECO:0000256" key="1">
    <source>
        <dbReference type="ARBA" id="ARBA00004651"/>
    </source>
</evidence>
<dbReference type="InterPro" id="IPR000068">
    <property type="entry name" value="GPCR_3_Ca_sens_rcpt-rel"/>
</dbReference>
<evidence type="ECO:0000313" key="14">
    <source>
        <dbReference type="Proteomes" id="UP000287033"/>
    </source>
</evidence>
<evidence type="ECO:0000256" key="10">
    <source>
        <dbReference type="ARBA" id="ARBA00023224"/>
    </source>
</evidence>
<evidence type="ECO:0000256" key="2">
    <source>
        <dbReference type="ARBA" id="ARBA00022475"/>
    </source>
</evidence>
<protein>
    <recommendedName>
        <fullName evidence="12">Receptor ligand binding region domain-containing protein</fullName>
    </recommendedName>
</protein>
<comment type="subcellular location">
    <subcellularLocation>
        <location evidence="1">Cell membrane</location>
        <topology evidence="1">Multi-pass membrane protein</topology>
    </subcellularLocation>
</comment>
<keyword evidence="4 11" id="KW-0732">Signal</keyword>
<dbReference type="EMBL" id="BEZZ01000422">
    <property type="protein sequence ID" value="GCC32281.1"/>
    <property type="molecule type" value="Genomic_DNA"/>
</dbReference>
<evidence type="ECO:0000256" key="7">
    <source>
        <dbReference type="ARBA" id="ARBA00023136"/>
    </source>
</evidence>